<dbReference type="InterPro" id="IPR004839">
    <property type="entry name" value="Aminotransferase_I/II_large"/>
</dbReference>
<dbReference type="UniPathway" id="UPA00139">
    <property type="reaction ID" value="UER00338"/>
</dbReference>
<dbReference type="EC" id="2.6.1.5" evidence="5 12"/>
<dbReference type="InterPro" id="IPR015421">
    <property type="entry name" value="PyrdxlP-dep_Trfase_major"/>
</dbReference>
<dbReference type="NCBIfam" id="TIGR01265">
    <property type="entry name" value="tyr_nico_aTase"/>
    <property type="match status" value="1"/>
</dbReference>
<proteinExistence type="inferred from homology"/>
<evidence type="ECO:0000256" key="3">
    <source>
        <dbReference type="ARBA" id="ARBA00007441"/>
    </source>
</evidence>
<comment type="catalytic activity">
    <reaction evidence="11 12">
        <text>L-tyrosine + 2-oxoglutarate = 3-(4-hydroxyphenyl)pyruvate + L-glutamate</text>
        <dbReference type="Rhea" id="RHEA:15093"/>
        <dbReference type="ChEBI" id="CHEBI:16810"/>
        <dbReference type="ChEBI" id="CHEBI:29985"/>
        <dbReference type="ChEBI" id="CHEBI:36242"/>
        <dbReference type="ChEBI" id="CHEBI:58315"/>
        <dbReference type="EC" id="2.6.1.5"/>
    </reaction>
</comment>
<evidence type="ECO:0000256" key="13">
    <source>
        <dbReference type="PIRSR" id="PIRSR000517-1"/>
    </source>
</evidence>
<evidence type="ECO:0000256" key="11">
    <source>
        <dbReference type="ARBA" id="ARBA00047798"/>
    </source>
</evidence>
<keyword evidence="9" id="KW-0828">Tyrosine catabolism</keyword>
<dbReference type="GO" id="GO:0030170">
    <property type="term" value="F:pyridoxal phosphate binding"/>
    <property type="evidence" value="ECO:0007669"/>
    <property type="project" value="InterPro"/>
</dbReference>
<feature type="domain" description="Aminotransferase class I/classII large" evidence="14">
    <location>
        <begin position="139"/>
        <end position="500"/>
    </location>
</feature>
<dbReference type="PANTHER" id="PTHR45744">
    <property type="entry name" value="TYROSINE AMINOTRANSFERASE"/>
    <property type="match status" value="1"/>
</dbReference>
<dbReference type="PANTHER" id="PTHR45744:SF2">
    <property type="entry name" value="TYROSINE AMINOTRANSFERASE"/>
    <property type="match status" value="1"/>
</dbReference>
<dbReference type="PIRSF" id="PIRSF000517">
    <property type="entry name" value="Tyr_transaminase"/>
    <property type="match status" value="1"/>
</dbReference>
<dbReference type="GO" id="GO:0006559">
    <property type="term" value="P:L-phenylalanine catabolic process"/>
    <property type="evidence" value="ECO:0007669"/>
    <property type="project" value="UniProtKB-UniRule"/>
</dbReference>
<dbReference type="Pfam" id="PF00155">
    <property type="entry name" value="Aminotran_1_2"/>
    <property type="match status" value="1"/>
</dbReference>
<feature type="modified residue" description="N6-(pyridoxal phosphate)lysine" evidence="13">
    <location>
        <position position="347"/>
    </location>
</feature>
<dbReference type="Gene3D" id="3.90.1150.10">
    <property type="entry name" value="Aspartate Aminotransferase, domain 1"/>
    <property type="match status" value="1"/>
</dbReference>
<evidence type="ECO:0000256" key="6">
    <source>
        <dbReference type="ARBA" id="ARBA00015959"/>
    </source>
</evidence>
<dbReference type="PRINTS" id="PR00753">
    <property type="entry name" value="ACCSYNTHASE"/>
</dbReference>
<dbReference type="InterPro" id="IPR015422">
    <property type="entry name" value="PyrdxlP-dep_Trfase_small"/>
</dbReference>
<dbReference type="CDD" id="cd00609">
    <property type="entry name" value="AAT_like"/>
    <property type="match status" value="1"/>
</dbReference>
<dbReference type="Proteomes" id="UP000663879">
    <property type="component" value="Unassembled WGS sequence"/>
</dbReference>
<evidence type="ECO:0000256" key="2">
    <source>
        <dbReference type="ARBA" id="ARBA00005203"/>
    </source>
</evidence>
<dbReference type="InterPro" id="IPR015424">
    <property type="entry name" value="PyrdxlP-dep_Trfase"/>
</dbReference>
<keyword evidence="8" id="KW-0808">Transferase</keyword>
<gene>
    <name evidence="15" type="ORF">OXX778_LOCUS17024</name>
</gene>
<dbReference type="AlphaFoldDB" id="A0A814HRR9"/>
<evidence type="ECO:0000256" key="5">
    <source>
        <dbReference type="ARBA" id="ARBA00012749"/>
    </source>
</evidence>
<evidence type="ECO:0000256" key="4">
    <source>
        <dbReference type="ARBA" id="ARBA00011738"/>
    </source>
</evidence>
<reference evidence="15" key="1">
    <citation type="submission" date="2021-02" db="EMBL/GenBank/DDBJ databases">
        <authorList>
            <person name="Nowell W R."/>
        </authorList>
    </citation>
    <scope>NUCLEOTIDE SEQUENCE</scope>
    <source>
        <strain evidence="15">Ploen Becks lab</strain>
    </source>
</reference>
<dbReference type="GO" id="GO:0006572">
    <property type="term" value="P:L-tyrosine catabolic process"/>
    <property type="evidence" value="ECO:0007669"/>
    <property type="project" value="UniProtKB-KW"/>
</dbReference>
<keyword evidence="16" id="KW-1185">Reference proteome</keyword>
<dbReference type="SUPFAM" id="SSF53383">
    <property type="entry name" value="PLP-dependent transferases"/>
    <property type="match status" value="1"/>
</dbReference>
<dbReference type="Gene3D" id="3.40.640.10">
    <property type="entry name" value="Type I PLP-dependent aspartate aminotransferase-like (Major domain)"/>
    <property type="match status" value="1"/>
</dbReference>
<dbReference type="InterPro" id="IPR005958">
    <property type="entry name" value="TyrNic_aminoTrfase"/>
</dbReference>
<organism evidence="15 16">
    <name type="scientific">Brachionus calyciflorus</name>
    <dbReference type="NCBI Taxonomy" id="104777"/>
    <lineage>
        <taxon>Eukaryota</taxon>
        <taxon>Metazoa</taxon>
        <taxon>Spiralia</taxon>
        <taxon>Gnathifera</taxon>
        <taxon>Rotifera</taxon>
        <taxon>Eurotatoria</taxon>
        <taxon>Monogononta</taxon>
        <taxon>Pseudotrocha</taxon>
        <taxon>Ploima</taxon>
        <taxon>Brachionidae</taxon>
        <taxon>Brachionus</taxon>
    </lineage>
</organism>
<keyword evidence="7" id="KW-0032">Aminotransferase</keyword>
<evidence type="ECO:0000256" key="1">
    <source>
        <dbReference type="ARBA" id="ARBA00001933"/>
    </source>
</evidence>
<keyword evidence="10 12" id="KW-0663">Pyridoxal phosphate</keyword>
<name>A0A814HRR9_9BILA</name>
<evidence type="ECO:0000256" key="9">
    <source>
        <dbReference type="ARBA" id="ARBA00022878"/>
    </source>
</evidence>
<comment type="caution">
    <text evidence="15">The sequence shown here is derived from an EMBL/GenBank/DDBJ whole genome shotgun (WGS) entry which is preliminary data.</text>
</comment>
<accession>A0A814HRR9</accession>
<comment type="pathway">
    <text evidence="2 12">Amino-acid degradation; L-phenylalanine degradation; acetoacetate and fumarate from L-phenylalanine: step 2/6.</text>
</comment>
<evidence type="ECO:0000259" key="14">
    <source>
        <dbReference type="Pfam" id="PF00155"/>
    </source>
</evidence>
<evidence type="ECO:0000256" key="10">
    <source>
        <dbReference type="ARBA" id="ARBA00022898"/>
    </source>
</evidence>
<dbReference type="OrthoDB" id="7042322at2759"/>
<dbReference type="EMBL" id="CAJNOC010004221">
    <property type="protein sequence ID" value="CAF1013812.1"/>
    <property type="molecule type" value="Genomic_DNA"/>
</dbReference>
<evidence type="ECO:0000256" key="8">
    <source>
        <dbReference type="ARBA" id="ARBA00022679"/>
    </source>
</evidence>
<dbReference type="NCBIfam" id="TIGR01264">
    <property type="entry name" value="tyr_amTase_E"/>
    <property type="match status" value="1"/>
</dbReference>
<comment type="function">
    <text evidence="12">Transaminase involved in tyrosine breakdown. Converts tyrosine to p-hydroxyphenylpyruvate.</text>
</comment>
<sequence length="512" mass="58331">MFKNSTFKGVTFFLDIKRIRIRKNLNKFQFNNNKMSGIYREVSNLAPKVKIDSNNNVTESDGCGENENLNRNVKLLKSLNIQKTNQKNYNLSEKSIRVENDNLNSEWNIDSSEFAKSTCNPVRKLIEQMKIEPNPELQMIALSIGDPTVFSDIAKPDSVIKAIQKCIDDKKFDGYTPSYGTEAARQAVARYYSRPDNLIYKFNDIILTNGCSQAIDLCITVLANRGDNIIIPKPGFSIYKTLAGTLGINVKYYSLLEENNWEIDLEELESQIDDRTKAIIVNNPSNPCGSVYSRMHLLDIINLAERYRLPIIADEVYGDMVFPGNEFYYMSELTRNVPILSCNALSKRFILPGWRFGWVAIHDPKNYLARVRAGFNDLTTRILGPNSLVQASVVEILDNTPQSYFDSIMETLATNAEIVYEKLQTLPGIVPRKPSGAMYLMVGLDMKCFPDIPTDVEFVQMLIKEKSVFCLPAKIFECPNYIRIVITMKKEKIIEACNRIEEFVLAHYKPNS</sequence>
<dbReference type="GO" id="GO:0004838">
    <property type="term" value="F:L-tyrosine-2-oxoglutarate transaminase activity"/>
    <property type="evidence" value="ECO:0007669"/>
    <property type="project" value="UniProtKB-UniRule"/>
</dbReference>
<evidence type="ECO:0000256" key="12">
    <source>
        <dbReference type="PIRNR" id="PIRNR000517"/>
    </source>
</evidence>
<comment type="similarity">
    <text evidence="3 12">Belongs to the class-I pyridoxal-phosphate-dependent aminotransferase family.</text>
</comment>
<evidence type="ECO:0000256" key="7">
    <source>
        <dbReference type="ARBA" id="ARBA00022576"/>
    </source>
</evidence>
<dbReference type="InterPro" id="IPR005957">
    <property type="entry name" value="Tyrosine_aminoTrfase"/>
</dbReference>
<comment type="cofactor">
    <cofactor evidence="1 12 13">
        <name>pyridoxal 5'-phosphate</name>
        <dbReference type="ChEBI" id="CHEBI:597326"/>
    </cofactor>
</comment>
<evidence type="ECO:0000313" key="15">
    <source>
        <dbReference type="EMBL" id="CAF1013812.1"/>
    </source>
</evidence>
<protein>
    <recommendedName>
        <fullName evidence="6 12">Tyrosine aminotransferase</fullName>
        <shortName evidence="12">TAT</shortName>
        <ecNumber evidence="5 12">2.6.1.5</ecNumber>
    </recommendedName>
</protein>
<evidence type="ECO:0000313" key="16">
    <source>
        <dbReference type="Proteomes" id="UP000663879"/>
    </source>
</evidence>
<comment type="subunit">
    <text evidence="4 12">Homodimer.</text>
</comment>